<dbReference type="EMBL" id="QLLR01000008">
    <property type="protein sequence ID" value="RAJ31728.1"/>
    <property type="molecule type" value="Genomic_DNA"/>
</dbReference>
<evidence type="ECO:0000256" key="1">
    <source>
        <dbReference type="SAM" id="Phobius"/>
    </source>
</evidence>
<protein>
    <submittedName>
        <fullName evidence="2">Uncharacterized protein</fullName>
    </submittedName>
</protein>
<evidence type="ECO:0000313" key="2">
    <source>
        <dbReference type="EMBL" id="RAJ31728.1"/>
    </source>
</evidence>
<reference evidence="2 3" key="1">
    <citation type="submission" date="2018-06" db="EMBL/GenBank/DDBJ databases">
        <title>Genomic Encyclopedia of Archaeal and Bacterial Type Strains, Phase II (KMG-II): from individual species to whole genera.</title>
        <authorList>
            <person name="Goeker M."/>
        </authorList>
    </citation>
    <scope>NUCLEOTIDE SEQUENCE [LARGE SCALE GENOMIC DNA]</scope>
    <source>
        <strain evidence="2 3">DSM 14825</strain>
    </source>
</reference>
<name>A0A327SS80_9SPHI</name>
<dbReference type="AlphaFoldDB" id="A0A327SS80"/>
<gene>
    <name evidence="2" type="ORF">LY11_02228</name>
</gene>
<feature type="transmembrane region" description="Helical" evidence="1">
    <location>
        <begin position="29"/>
        <end position="52"/>
    </location>
</feature>
<dbReference type="RefSeq" id="WP_111633748.1">
    <property type="nucleotide sequence ID" value="NZ_QLLR01000008.1"/>
</dbReference>
<organism evidence="2 3">
    <name type="scientific">Pedobacter cryoconitis</name>
    <dbReference type="NCBI Taxonomy" id="188932"/>
    <lineage>
        <taxon>Bacteria</taxon>
        <taxon>Pseudomonadati</taxon>
        <taxon>Bacteroidota</taxon>
        <taxon>Sphingobacteriia</taxon>
        <taxon>Sphingobacteriales</taxon>
        <taxon>Sphingobacteriaceae</taxon>
        <taxon>Pedobacter</taxon>
    </lineage>
</organism>
<proteinExistence type="predicted"/>
<keyword evidence="1" id="KW-1133">Transmembrane helix</keyword>
<dbReference type="Proteomes" id="UP000249754">
    <property type="component" value="Unassembled WGS sequence"/>
</dbReference>
<keyword evidence="1" id="KW-0472">Membrane</keyword>
<sequence>MDSQINADTNFQFYPEMYIFQDPPIRTDITILDLVLFIIFSVSLLTVFILVLDKWVNEEIRVLKEQLEIENEIVAIKTPEVHNKTIPLAIF</sequence>
<accession>A0A327SS80</accession>
<evidence type="ECO:0000313" key="3">
    <source>
        <dbReference type="Proteomes" id="UP000249754"/>
    </source>
</evidence>
<keyword evidence="1" id="KW-0812">Transmembrane</keyword>
<comment type="caution">
    <text evidence="2">The sequence shown here is derived from an EMBL/GenBank/DDBJ whole genome shotgun (WGS) entry which is preliminary data.</text>
</comment>